<dbReference type="EMBL" id="ANFO01000611">
    <property type="protein sequence ID" value="KGQ08064.1"/>
    <property type="molecule type" value="Genomic_DNA"/>
</dbReference>
<dbReference type="AlphaFoldDB" id="A0A0A2W518"/>
<sequence length="104" mass="11438">MEFLNISEDVNWMTKVRGRECQSLLGLFEGLDACRGAAHSLQWSFDLCQGLSVQDGPHAVSAFAVTASLAYVEALRRMVRAIADHVGEYGRNATRWPLPEIGDG</sequence>
<evidence type="ECO:0000313" key="1">
    <source>
        <dbReference type="EMBL" id="KGQ08064.1"/>
    </source>
</evidence>
<evidence type="ECO:0000313" key="2">
    <source>
        <dbReference type="Proteomes" id="UP000030106"/>
    </source>
</evidence>
<dbReference type="OrthoDB" id="4937900at2759"/>
<proteinExistence type="predicted"/>
<accession>A0A0A2W518</accession>
<dbReference type="Proteomes" id="UP000030106">
    <property type="component" value="Unassembled WGS sequence"/>
</dbReference>
<protein>
    <submittedName>
        <fullName evidence="1">Uncharacterized protein</fullName>
    </submittedName>
</protein>
<dbReference type="HOGENOM" id="CLU_2249613_0_0_1"/>
<dbReference type="STRING" id="1245745.A0A0A2W518"/>
<comment type="caution">
    <text evidence="1">The sequence shown here is derived from an EMBL/GenBank/DDBJ whole genome shotgun (WGS) entry which is preliminary data.</text>
</comment>
<reference evidence="1 2" key="1">
    <citation type="submission" date="2012-10" db="EMBL/GenBank/DDBJ databases">
        <title>Genome sequencing and analysis of entomopathogenic fungi Beauveria bassiana D1-5.</title>
        <authorList>
            <person name="Li Q."/>
            <person name="Wang L."/>
            <person name="Zhang Z."/>
            <person name="Wang Q."/>
            <person name="Ren J."/>
            <person name="Wang M."/>
            <person name="Xu W."/>
            <person name="Wang J."/>
            <person name="Lu Y."/>
            <person name="Du Q."/>
            <person name="Sun Z."/>
        </authorList>
    </citation>
    <scope>NUCLEOTIDE SEQUENCE [LARGE SCALE GENOMIC DNA]</scope>
    <source>
        <strain evidence="1 2">D1-5</strain>
    </source>
</reference>
<name>A0A0A2W518_BEABA</name>
<gene>
    <name evidence="1" type="ORF">BBAD15_g6605</name>
</gene>
<organism evidence="1 2">
    <name type="scientific">Beauveria bassiana D1-5</name>
    <dbReference type="NCBI Taxonomy" id="1245745"/>
    <lineage>
        <taxon>Eukaryota</taxon>
        <taxon>Fungi</taxon>
        <taxon>Dikarya</taxon>
        <taxon>Ascomycota</taxon>
        <taxon>Pezizomycotina</taxon>
        <taxon>Sordariomycetes</taxon>
        <taxon>Hypocreomycetidae</taxon>
        <taxon>Hypocreales</taxon>
        <taxon>Cordycipitaceae</taxon>
        <taxon>Beauveria</taxon>
    </lineage>
</organism>